<name>A0A1Z3U4I1_BREVE</name>
<feature type="binding site" evidence="2">
    <location>
        <begin position="18"/>
        <end position="21"/>
    </location>
    <ligand>
        <name>FAD</name>
        <dbReference type="ChEBI" id="CHEBI:57692"/>
    </ligand>
</feature>
<dbReference type="EMBL" id="CP022048">
    <property type="protein sequence ID" value="ASE38176.1"/>
    <property type="molecule type" value="Genomic_DNA"/>
</dbReference>
<dbReference type="Gene3D" id="3.50.50.60">
    <property type="entry name" value="FAD/NAD(P)-binding domain"/>
    <property type="match status" value="1"/>
</dbReference>
<dbReference type="InterPro" id="IPR033856">
    <property type="entry name" value="Trp_halogen"/>
</dbReference>
<keyword evidence="2" id="KW-0285">Flavoprotein</keyword>
<dbReference type="PIRSF" id="PIRSF011396">
    <property type="entry name" value="Trp_halogenase"/>
    <property type="match status" value="1"/>
</dbReference>
<feature type="binding site" evidence="2">
    <location>
        <position position="84"/>
    </location>
    <ligand>
        <name>7-chloro-L-tryptophan</name>
        <dbReference type="ChEBI" id="CHEBI:58713"/>
    </ligand>
</feature>
<dbReference type="Pfam" id="PF04820">
    <property type="entry name" value="Trp_halogenase"/>
    <property type="match status" value="1"/>
</dbReference>
<evidence type="ECO:0000256" key="1">
    <source>
        <dbReference type="PIRSR" id="PIRSR011396-1"/>
    </source>
</evidence>
<keyword evidence="2" id="KW-0547">Nucleotide-binding</keyword>
<evidence type="ECO:0000256" key="2">
    <source>
        <dbReference type="PIRSR" id="PIRSR011396-2"/>
    </source>
</evidence>
<feature type="binding site" evidence="2">
    <location>
        <position position="191"/>
    </location>
    <ligand>
        <name>FAD</name>
        <dbReference type="ChEBI" id="CHEBI:57692"/>
    </ligand>
</feature>
<dbReference type="InterPro" id="IPR050816">
    <property type="entry name" value="Flavin-dep_Halogenase_NPB"/>
</dbReference>
<dbReference type="SUPFAM" id="SSF51905">
    <property type="entry name" value="FAD/NAD(P)-binding domain"/>
    <property type="match status" value="1"/>
</dbReference>
<proteinExistence type="predicted"/>
<dbReference type="GeneID" id="34015141"/>
<feature type="binding site" evidence="2">
    <location>
        <position position="348"/>
    </location>
    <ligand>
        <name>L-tryptophan</name>
        <dbReference type="ChEBI" id="CHEBI:57912"/>
    </ligand>
</feature>
<dbReference type="PANTHER" id="PTHR43747:SF4">
    <property type="entry name" value="FLAVIN-DEPENDENT TRYPTOPHAN HALOGENASE"/>
    <property type="match status" value="1"/>
</dbReference>
<evidence type="ECO:0000313" key="4">
    <source>
        <dbReference type="Proteomes" id="UP000197050"/>
    </source>
</evidence>
<dbReference type="InterPro" id="IPR036188">
    <property type="entry name" value="FAD/NAD-bd_sf"/>
</dbReference>
<keyword evidence="2" id="KW-0274">FAD</keyword>
<feature type="binding site" evidence="2">
    <location>
        <position position="339"/>
    </location>
    <ligand>
        <name>FAD</name>
        <dbReference type="ChEBI" id="CHEBI:57692"/>
    </ligand>
</feature>
<dbReference type="GO" id="GO:0000166">
    <property type="term" value="F:nucleotide binding"/>
    <property type="evidence" value="ECO:0007669"/>
    <property type="project" value="UniProtKB-KW"/>
</dbReference>
<feature type="binding site" evidence="2">
    <location>
        <position position="352"/>
    </location>
    <ligand>
        <name>FAD</name>
        <dbReference type="ChEBI" id="CHEBI:57692"/>
    </ligand>
</feature>
<dbReference type="InterPro" id="IPR006905">
    <property type="entry name" value="Flavin_halogenase"/>
</dbReference>
<dbReference type="KEGG" id="bvc:CEP68_00870"/>
<sequence>MMTQNDAGPIRKIVILGGGTAGWMTAAALSHRLAGSAVSIELVESDEIGIVGVGEATLPHIRAFNTAMGIDEQTLIDQTQATFKLGIQFVDWGRPGDSYIHPFGAYGEPIEGIDFHHVWAARRAMGDVADISDYSYPVRAAEANRFQRPVSDPGSMLSTFSYAFQFDASLYAAFLRQVSCGRGVVRTEGKVVDHVLNGATGDVDAIVLSDGRRISGDLFVDCSGFRGRLINQALETTFEDWSHWLPCDSAFAVPCQTTAPVGPYTRATARAAGWQWRIPLQHRTGNGHVFSSAHISDEDAVTILMSNLEGPALAEPRRLSFKTGRRHKLWSRNVVAIGLSGGFLEPLESTSIYLIQLGITTLLDLFPDRVGMAADAEEYNRIMALEFDRIRDFLVLHYVANQRDEPFWREMRNMAWPDSLSAKVEAFKSRGLLPDYDIGVFLPPSWLAVLVGQNIVPNGWDPRVDRLEPHVLSDKLAALRDAVRSTVDRTPDHMTFIRQAAQRAGGLQ</sequence>
<dbReference type="GO" id="GO:0004497">
    <property type="term" value="F:monooxygenase activity"/>
    <property type="evidence" value="ECO:0007669"/>
    <property type="project" value="InterPro"/>
</dbReference>
<dbReference type="Proteomes" id="UP000197050">
    <property type="component" value="Chromosome"/>
</dbReference>
<reference evidence="4" key="1">
    <citation type="submission" date="2017-06" db="EMBL/GenBank/DDBJ databases">
        <title>FDA dAtabase for Regulatory Grade micrObial Sequences (FDA-ARGOS): Supporting development and validation of Infectious Disease Dx tests.</title>
        <authorList>
            <person name="Minogue T."/>
            <person name="Wolcott M."/>
            <person name="Wasieloski L."/>
            <person name="Aguilar W."/>
            <person name="Moore D."/>
            <person name="Tallon L."/>
            <person name="Sadzewicz L."/>
            <person name="Sengamalay N."/>
            <person name="Ott S."/>
            <person name="Godinez A."/>
            <person name="Nagaraj S."/>
            <person name="Nadendla S."/>
            <person name="Geyer C."/>
            <person name="Sichtig H."/>
        </authorList>
    </citation>
    <scope>NUCLEOTIDE SEQUENCE [LARGE SCALE GENOMIC DNA]</scope>
    <source>
        <strain evidence="4">FDAARGOS_289</strain>
    </source>
</reference>
<protein>
    <submittedName>
        <fullName evidence="3">Tryptophan 7-halogenase</fullName>
    </submittedName>
</protein>
<organism evidence="3 4">
    <name type="scientific">Brevundimonas vesicularis</name>
    <name type="common">Pseudomonas vesicularis</name>
    <dbReference type="NCBI Taxonomy" id="41276"/>
    <lineage>
        <taxon>Bacteria</taxon>
        <taxon>Pseudomonadati</taxon>
        <taxon>Pseudomonadota</taxon>
        <taxon>Alphaproteobacteria</taxon>
        <taxon>Caulobacterales</taxon>
        <taxon>Caulobacteraceae</taxon>
        <taxon>Brevundimonas</taxon>
    </lineage>
</organism>
<dbReference type="AlphaFoldDB" id="A0A1Z3U4I1"/>
<dbReference type="PANTHER" id="PTHR43747">
    <property type="entry name" value="FAD-BINDING PROTEIN"/>
    <property type="match status" value="1"/>
</dbReference>
<accession>A0A1Z3U4I1</accession>
<feature type="active site" evidence="1">
    <location>
        <position position="84"/>
    </location>
</feature>
<dbReference type="RefSeq" id="WP_088582157.1">
    <property type="nucleotide sequence ID" value="NZ_CP022048.2"/>
</dbReference>
<evidence type="ECO:0000313" key="3">
    <source>
        <dbReference type="EMBL" id="ASE38176.1"/>
    </source>
</evidence>
<gene>
    <name evidence="3" type="ORF">CEP68_00870</name>
</gene>